<dbReference type="Proteomes" id="UP000746747">
    <property type="component" value="Unassembled WGS sequence"/>
</dbReference>
<comment type="caution">
    <text evidence="2">The sequence shown here is derived from an EMBL/GenBank/DDBJ whole genome shotgun (WGS) entry which is preliminary data.</text>
</comment>
<gene>
    <name evidence="2" type="ORF">CJOHNSTONI_LOCUS10044</name>
</gene>
<evidence type="ECO:0000313" key="3">
    <source>
        <dbReference type="Proteomes" id="UP000746747"/>
    </source>
</evidence>
<organism evidence="2 3">
    <name type="scientific">Cercopithifilaria johnstoni</name>
    <dbReference type="NCBI Taxonomy" id="2874296"/>
    <lineage>
        <taxon>Eukaryota</taxon>
        <taxon>Metazoa</taxon>
        <taxon>Ecdysozoa</taxon>
        <taxon>Nematoda</taxon>
        <taxon>Chromadorea</taxon>
        <taxon>Rhabditida</taxon>
        <taxon>Spirurina</taxon>
        <taxon>Spiruromorpha</taxon>
        <taxon>Filarioidea</taxon>
        <taxon>Onchocercidae</taxon>
        <taxon>Cercopithifilaria</taxon>
    </lineage>
</organism>
<keyword evidence="3" id="KW-1185">Reference proteome</keyword>
<feature type="region of interest" description="Disordered" evidence="1">
    <location>
        <begin position="78"/>
        <end position="125"/>
    </location>
</feature>
<dbReference type="AlphaFoldDB" id="A0A8J2M7G1"/>
<proteinExistence type="predicted"/>
<dbReference type="OrthoDB" id="5873484at2759"/>
<dbReference type="EMBL" id="CAKAEH010001980">
    <property type="protein sequence ID" value="CAG9540541.1"/>
    <property type="molecule type" value="Genomic_DNA"/>
</dbReference>
<reference evidence="2" key="1">
    <citation type="submission" date="2021-09" db="EMBL/GenBank/DDBJ databases">
        <authorList>
            <consortium name="Pathogen Informatics"/>
        </authorList>
    </citation>
    <scope>NUCLEOTIDE SEQUENCE</scope>
</reference>
<protein>
    <submittedName>
        <fullName evidence="2">Uncharacterized protein</fullName>
    </submittedName>
</protein>
<accession>A0A8J2M7G1</accession>
<sequence length="671" mass="76515">MKLLILRVEEIRRKQHQLITSDFHSSAVHRNNSFPSEFASQHELINFSQSFSSSSDGDQQPATAECYVSSRRKRFTRRQRHNLTGGIFGKHTSRSTSTLNKLHRLESTTSSSDNDNINERRKRSTQLTIITRKRGQSTAAARNATTATARESAFLSLRRKRNYVNSSLITRSTTEICYKSTSTPVALASIEPVDTFQKFKGPAARKAHRRTVRYKLNSFTNNQLKTKAESQAGLNIHAENIQPKKDTFVRRSVSVRELNGTMIDFSNQDSVTRWTSQILAEIDSLPSSSFDLTAHSTPQSSSFISSTTNSVATTDIISPITDANAVFSDESQNDPLKLKSDNNSFEMDGITNLTPTIRLRNNVPEKSIRLHNKVSEEISYRKFNSNHFRKFQKRNSYKKNISHQSMEIPETSCTAHIVLKALPSNRHKQSAHAIVVNSSKNPEKSENLHFLSSSYDNSANRCLNLQNFKSENNSNEISRLWRFLSRKKYQSFKKYLKSQHHKTTTSTNEIVSNNDNISRFPAGNSSVIITNGKDDIFQCNSKSEWRNNETEANNSLPIFKRNLVLSENIKSYRPFSQIPKLSDSNDGVQWRRNIDCANAKINRTCFSMESIDLVKENAIDDRLKFSSETKHSQLLDQKIPSPLTAWKRKVHYPEKCSEVLYFVELATETEK</sequence>
<name>A0A8J2M7G1_9BILA</name>
<evidence type="ECO:0000313" key="2">
    <source>
        <dbReference type="EMBL" id="CAG9540541.1"/>
    </source>
</evidence>
<evidence type="ECO:0000256" key="1">
    <source>
        <dbReference type="SAM" id="MobiDB-lite"/>
    </source>
</evidence>